<accession>A0A4U7JJ56</accession>
<evidence type="ECO:0000313" key="2">
    <source>
        <dbReference type="EMBL" id="QNU68526.1"/>
    </source>
</evidence>
<dbReference type="KEGG" id="rher:EHE19_009055"/>
<evidence type="ECO:0000259" key="1">
    <source>
        <dbReference type="SMART" id="SM00471"/>
    </source>
</evidence>
<dbReference type="OrthoDB" id="9797344at2"/>
<organism evidence="2 3">
    <name type="scientific">Ruminiclostridium herbifermentans</name>
    <dbReference type="NCBI Taxonomy" id="2488810"/>
    <lineage>
        <taxon>Bacteria</taxon>
        <taxon>Bacillati</taxon>
        <taxon>Bacillota</taxon>
        <taxon>Clostridia</taxon>
        <taxon>Eubacteriales</taxon>
        <taxon>Oscillospiraceae</taxon>
        <taxon>Ruminiclostridium</taxon>
    </lineage>
</organism>
<dbReference type="AlphaFoldDB" id="A0A4U7JJ56"/>
<reference evidence="2 3" key="1">
    <citation type="submission" date="2020-09" db="EMBL/GenBank/DDBJ databases">
        <title>Characterization and genome sequencing of Ruminiclostridium sp. nov. MA18.</title>
        <authorList>
            <person name="Rettenmaier R."/>
            <person name="Kowollik M.-L."/>
            <person name="Liebl W."/>
            <person name="Zverlov V."/>
        </authorList>
    </citation>
    <scope>NUCLEOTIDE SEQUENCE [LARGE SCALE GENOMIC DNA]</scope>
    <source>
        <strain evidence="2 3">MA18</strain>
    </source>
</reference>
<sequence length="190" mass="22541">MIAESIFYDYIGKLKLDQEKEYELIEHTKRVVNLCNKFEEKLCLDEQLLHKAAWLHDIAKYNECGNKRYNHHIEASSVLSKYGFSYEDPVCNIIKAHTGDYFEPDEEYSLEAAVLRICDKLDKFNKGKKDAKDKCEASLSLIEDYFSEINIDIPNAFYKKYYKLFKKLHKKCKNNKNYKKLKKLIKELTK</sequence>
<dbReference type="RefSeq" id="WP_137696247.1">
    <property type="nucleotide sequence ID" value="NZ_CP061336.1"/>
</dbReference>
<feature type="domain" description="HD/PDEase" evidence="1">
    <location>
        <begin position="20"/>
        <end position="133"/>
    </location>
</feature>
<dbReference type="Gene3D" id="1.10.3210.10">
    <property type="entry name" value="Hypothetical protein af1432"/>
    <property type="match status" value="1"/>
</dbReference>
<evidence type="ECO:0000313" key="3">
    <source>
        <dbReference type="Proteomes" id="UP000306409"/>
    </source>
</evidence>
<dbReference type="SUPFAM" id="SSF109604">
    <property type="entry name" value="HD-domain/PDEase-like"/>
    <property type="match status" value="1"/>
</dbReference>
<dbReference type="InterPro" id="IPR006674">
    <property type="entry name" value="HD_domain"/>
</dbReference>
<dbReference type="Proteomes" id="UP000306409">
    <property type="component" value="Chromosome"/>
</dbReference>
<dbReference type="InterPro" id="IPR003607">
    <property type="entry name" value="HD/PDEase_dom"/>
</dbReference>
<dbReference type="CDD" id="cd00077">
    <property type="entry name" value="HDc"/>
    <property type="match status" value="1"/>
</dbReference>
<dbReference type="InterPro" id="IPR006675">
    <property type="entry name" value="HDIG_dom"/>
</dbReference>
<dbReference type="SMART" id="SM00471">
    <property type="entry name" value="HDc"/>
    <property type="match status" value="1"/>
</dbReference>
<keyword evidence="3" id="KW-1185">Reference proteome</keyword>
<name>A0A4U7JJ56_9FIRM</name>
<proteinExistence type="predicted"/>
<dbReference type="EMBL" id="CP061336">
    <property type="protein sequence ID" value="QNU68526.1"/>
    <property type="molecule type" value="Genomic_DNA"/>
</dbReference>
<dbReference type="NCBIfam" id="TIGR00277">
    <property type="entry name" value="HDIG"/>
    <property type="match status" value="1"/>
</dbReference>
<dbReference type="Pfam" id="PF01966">
    <property type="entry name" value="HD"/>
    <property type="match status" value="1"/>
</dbReference>
<gene>
    <name evidence="2" type="ORF">EHE19_009055</name>
</gene>
<protein>
    <submittedName>
        <fullName evidence="2">HD domain-containing protein</fullName>
    </submittedName>
</protein>